<reference evidence="1 2" key="1">
    <citation type="submission" date="2022-10" db="EMBL/GenBank/DDBJ databases">
        <title>The complete genomes of actinobacterial strains from the NBC collection.</title>
        <authorList>
            <person name="Joergensen T.S."/>
            <person name="Alvarez Arevalo M."/>
            <person name="Sterndorff E.B."/>
            <person name="Faurdal D."/>
            <person name="Vuksanovic O."/>
            <person name="Mourched A.-S."/>
            <person name="Charusanti P."/>
            <person name="Shaw S."/>
            <person name="Blin K."/>
            <person name="Weber T."/>
        </authorList>
    </citation>
    <scope>NUCLEOTIDE SEQUENCE [LARGE SCALE GENOMIC DNA]</scope>
    <source>
        <strain evidence="1 2">NBC_00456</strain>
    </source>
</reference>
<accession>A0ABZ1NM05</accession>
<evidence type="ECO:0000313" key="1">
    <source>
        <dbReference type="EMBL" id="WUG92367.1"/>
    </source>
</evidence>
<proteinExistence type="predicted"/>
<protein>
    <recommendedName>
        <fullName evidence="3">YcaO domain-containing protein</fullName>
    </recommendedName>
</protein>
<dbReference type="EMBL" id="CP107906">
    <property type="protein sequence ID" value="WUG92367.1"/>
    <property type="molecule type" value="Genomic_DNA"/>
</dbReference>
<organism evidence="1 2">
    <name type="scientific">Streptomyces violaceus</name>
    <name type="common">Streptomyces venezuelae</name>
    <dbReference type="NCBI Taxonomy" id="1936"/>
    <lineage>
        <taxon>Bacteria</taxon>
        <taxon>Bacillati</taxon>
        <taxon>Actinomycetota</taxon>
        <taxon>Actinomycetes</taxon>
        <taxon>Kitasatosporales</taxon>
        <taxon>Streptomycetaceae</taxon>
        <taxon>Streptomyces</taxon>
    </lineage>
</organism>
<gene>
    <name evidence="1" type="ORF">OHB29_04625</name>
</gene>
<dbReference type="RefSeq" id="WP_328336789.1">
    <property type="nucleotide sequence ID" value="NZ_CP107906.1"/>
</dbReference>
<dbReference type="Proteomes" id="UP001341259">
    <property type="component" value="Chromosome"/>
</dbReference>
<evidence type="ECO:0000313" key="2">
    <source>
        <dbReference type="Proteomes" id="UP001341259"/>
    </source>
</evidence>
<sequence>MTAPLPQLLAELDVELVDSSITDATFFGAFVEAPDGSRVLSMPTGRSTWERDTAARMLLAEGLGLDAPPVPAPLEVSRL</sequence>
<name>A0ABZ1NM05_STRVL</name>
<evidence type="ECO:0008006" key="3">
    <source>
        <dbReference type="Google" id="ProtNLM"/>
    </source>
</evidence>
<keyword evidence="2" id="KW-1185">Reference proteome</keyword>